<comment type="subcellular location">
    <subcellularLocation>
        <location evidence="1">Mitochondrion</location>
    </subcellularLocation>
</comment>
<dbReference type="AlphaFoldDB" id="A0A9P7V6J7"/>
<dbReference type="EMBL" id="JAHMUF010000019">
    <property type="protein sequence ID" value="KAG7192309.1"/>
    <property type="molecule type" value="Genomic_DNA"/>
</dbReference>
<dbReference type="PROSITE" id="PS51194">
    <property type="entry name" value="HELICASE_CTER"/>
    <property type="match status" value="1"/>
</dbReference>
<name>A0A9P7V6J7_9ASCO</name>
<dbReference type="FunFam" id="3.40.50.300:FF:000269">
    <property type="entry name" value="ATP-dependent RNA helicase SUPV3L1, mitochondrial"/>
    <property type="match status" value="1"/>
</dbReference>
<dbReference type="CDD" id="cd17913">
    <property type="entry name" value="DEXQc_Suv3"/>
    <property type="match status" value="1"/>
</dbReference>
<comment type="caution">
    <text evidence="12">The sequence shown here is derived from an EMBL/GenBank/DDBJ whole genome shotgun (WGS) entry which is preliminary data.</text>
</comment>
<evidence type="ECO:0000256" key="8">
    <source>
        <dbReference type="ARBA" id="ARBA00023128"/>
    </source>
</evidence>
<evidence type="ECO:0000256" key="6">
    <source>
        <dbReference type="ARBA" id="ARBA00022840"/>
    </source>
</evidence>
<dbReference type="GeneID" id="66115402"/>
<dbReference type="SMART" id="SM00490">
    <property type="entry name" value="HELICc"/>
    <property type="match status" value="1"/>
</dbReference>
<dbReference type="OrthoDB" id="6692397at2759"/>
<keyword evidence="3" id="KW-0547">Nucleotide-binding</keyword>
<dbReference type="PANTHER" id="PTHR12131">
    <property type="entry name" value="ATP-DEPENDENT RNA AND DNA HELICASE"/>
    <property type="match status" value="1"/>
</dbReference>
<keyword evidence="13" id="KW-1185">Reference proteome</keyword>
<protein>
    <recommendedName>
        <fullName evidence="10">ATP-dependent RNA helicase SUV3, mitochondrial</fullName>
        <ecNumber evidence="2">3.6.4.13</ecNumber>
    </recommendedName>
</protein>
<dbReference type="Pfam" id="PF00271">
    <property type="entry name" value="Helicase_C"/>
    <property type="match status" value="1"/>
</dbReference>
<feature type="domain" description="Helicase C-terminal" evidence="11">
    <location>
        <begin position="334"/>
        <end position="490"/>
    </location>
</feature>
<dbReference type="Proteomes" id="UP000790833">
    <property type="component" value="Unassembled WGS sequence"/>
</dbReference>
<reference evidence="12" key="1">
    <citation type="submission" date="2021-03" db="EMBL/GenBank/DDBJ databases">
        <authorList>
            <person name="Palmer J.M."/>
        </authorList>
    </citation>
    <scope>NUCLEOTIDE SEQUENCE</scope>
    <source>
        <strain evidence="12">ARV_011</strain>
    </source>
</reference>
<dbReference type="Gene3D" id="1.20.58.1080">
    <property type="match status" value="1"/>
</dbReference>
<evidence type="ECO:0000256" key="10">
    <source>
        <dbReference type="ARBA" id="ARBA00071444"/>
    </source>
</evidence>
<evidence type="ECO:0000256" key="1">
    <source>
        <dbReference type="ARBA" id="ARBA00004173"/>
    </source>
</evidence>
<dbReference type="SUPFAM" id="SSF52540">
    <property type="entry name" value="P-loop containing nucleoside triphosphate hydrolases"/>
    <property type="match status" value="1"/>
</dbReference>
<dbReference type="Pfam" id="PF22527">
    <property type="entry name" value="DEXQc_Suv3"/>
    <property type="match status" value="1"/>
</dbReference>
<gene>
    <name evidence="12" type="primary">SUV3</name>
    <name evidence="12" type="ORF">KQ657_002028</name>
</gene>
<comment type="catalytic activity">
    <reaction evidence="9">
        <text>ATP + H2O = ADP + phosphate + H(+)</text>
        <dbReference type="Rhea" id="RHEA:13065"/>
        <dbReference type="ChEBI" id="CHEBI:15377"/>
        <dbReference type="ChEBI" id="CHEBI:15378"/>
        <dbReference type="ChEBI" id="CHEBI:30616"/>
        <dbReference type="ChEBI" id="CHEBI:43474"/>
        <dbReference type="ChEBI" id="CHEBI:456216"/>
        <dbReference type="EC" id="3.6.4.13"/>
    </reaction>
</comment>
<keyword evidence="8" id="KW-0496">Mitochondrion</keyword>
<evidence type="ECO:0000256" key="5">
    <source>
        <dbReference type="ARBA" id="ARBA00022806"/>
    </source>
</evidence>
<dbReference type="InterPro" id="IPR027417">
    <property type="entry name" value="P-loop_NTPase"/>
</dbReference>
<dbReference type="GO" id="GO:0016787">
    <property type="term" value="F:hydrolase activity"/>
    <property type="evidence" value="ECO:0007669"/>
    <property type="project" value="UniProtKB-KW"/>
</dbReference>
<evidence type="ECO:0000313" key="13">
    <source>
        <dbReference type="Proteomes" id="UP000790833"/>
    </source>
</evidence>
<accession>A0A9P7V6J7</accession>
<dbReference type="PANTHER" id="PTHR12131:SF1">
    <property type="entry name" value="ATP-DEPENDENT RNA HELICASE SUPV3L1, MITOCHONDRIAL-RELATED"/>
    <property type="match status" value="1"/>
</dbReference>
<dbReference type="InterPro" id="IPR001650">
    <property type="entry name" value="Helicase_C-like"/>
</dbReference>
<evidence type="ECO:0000256" key="2">
    <source>
        <dbReference type="ARBA" id="ARBA00012552"/>
    </source>
</evidence>
<proteinExistence type="predicted"/>
<evidence type="ECO:0000259" key="11">
    <source>
        <dbReference type="PROSITE" id="PS51194"/>
    </source>
</evidence>
<dbReference type="GO" id="GO:0003724">
    <property type="term" value="F:RNA helicase activity"/>
    <property type="evidence" value="ECO:0007669"/>
    <property type="project" value="UniProtKB-EC"/>
</dbReference>
<dbReference type="Gene3D" id="1.20.272.40">
    <property type="match status" value="1"/>
</dbReference>
<dbReference type="InterPro" id="IPR044774">
    <property type="entry name" value="Suv3_DEXQc"/>
</dbReference>
<dbReference type="CDD" id="cd18805">
    <property type="entry name" value="SF2_C_suv3"/>
    <property type="match status" value="1"/>
</dbReference>
<evidence type="ECO:0000313" key="12">
    <source>
        <dbReference type="EMBL" id="KAG7192309.1"/>
    </source>
</evidence>
<dbReference type="GO" id="GO:0045025">
    <property type="term" value="C:mitochondrial degradosome"/>
    <property type="evidence" value="ECO:0007669"/>
    <property type="project" value="TreeGrafter"/>
</dbReference>
<evidence type="ECO:0000256" key="9">
    <source>
        <dbReference type="ARBA" id="ARBA00047984"/>
    </source>
</evidence>
<dbReference type="InterPro" id="IPR050699">
    <property type="entry name" value="RNA-DNA_Helicase"/>
</dbReference>
<evidence type="ECO:0000256" key="7">
    <source>
        <dbReference type="ARBA" id="ARBA00022946"/>
    </source>
</evidence>
<keyword evidence="7" id="KW-0809">Transit peptide</keyword>
<organism evidence="12 13">
    <name type="scientific">Scheffersomyces spartinae</name>
    <dbReference type="NCBI Taxonomy" id="45513"/>
    <lineage>
        <taxon>Eukaryota</taxon>
        <taxon>Fungi</taxon>
        <taxon>Dikarya</taxon>
        <taxon>Ascomycota</taxon>
        <taxon>Saccharomycotina</taxon>
        <taxon>Pichiomycetes</taxon>
        <taxon>Debaryomycetaceae</taxon>
        <taxon>Scheffersomyces</taxon>
    </lineage>
</organism>
<dbReference type="InterPro" id="IPR022192">
    <property type="entry name" value="SUV3_C"/>
</dbReference>
<dbReference type="RefSeq" id="XP_043047859.1">
    <property type="nucleotide sequence ID" value="XM_043192804.1"/>
</dbReference>
<dbReference type="Pfam" id="PF12513">
    <property type="entry name" value="SUV3_C"/>
    <property type="match status" value="1"/>
</dbReference>
<dbReference type="Gene3D" id="3.40.50.300">
    <property type="entry name" value="P-loop containing nucleotide triphosphate hydrolases"/>
    <property type="match status" value="2"/>
</dbReference>
<keyword evidence="4" id="KW-0378">Hydrolase</keyword>
<keyword evidence="6" id="KW-0067">ATP-binding</keyword>
<keyword evidence="5 12" id="KW-0347">Helicase</keyword>
<dbReference type="GO" id="GO:0000965">
    <property type="term" value="P:mitochondrial RNA 3'-end processing"/>
    <property type="evidence" value="ECO:0007669"/>
    <property type="project" value="TreeGrafter"/>
</dbReference>
<evidence type="ECO:0000256" key="4">
    <source>
        <dbReference type="ARBA" id="ARBA00022801"/>
    </source>
</evidence>
<dbReference type="EC" id="3.6.4.13" evidence="2"/>
<dbReference type="InterPro" id="IPR055206">
    <property type="entry name" value="DEXQc_SUV3"/>
</dbReference>
<sequence>MTIKSVDEAIHSRSGYSDHLKQLQNVANTSIEFLRDEIIKGKLGAPYEAMQMFNDNHKKLDHMLNQFTERLDQTFKEYLSKTATTRPISEMKPQDFINPLLVNIPQIIYCINNNLVPQELLLVYPEVKTKQDFLTVVLRKLLFKFVVRSVNKFTPLKYEMNMQTPASWYPEARKMKRKIIMHVGPTNSGKTYNSLQKLATLTSGYYAGPLRLLAREIFERFNKRGIKCNLITGEEIVPSVDEFGKVSDISSSTIEMVPMHKHMDMCIIDEIQMISDPLRGQAWTNALLGVLAKEVHLCGEESAVPLVKKICQATGDEIEVRKYQRLGKLEVMAEAIRPYEDLQKGDCVIAFSKRKILETKLKIESKTKLRVGVIYGALPPEIRSQMADGFNNGQYDVLVALDAIGMGLNLKINRVIFSSVKKFDGTEMRELTPSQTKQIAGRAGRYSSEKGELTGYVSAFSFKDLRFIKRQMKVANIKLEKACIWPPDNLWLHYMMQFEKPISFHEVLTRFQSESIKYNEDYFLAELEPRLNILRVAEKGNLQKILSMEEQLRLSLAPMNGILFNDEENELVKVFHKLLECVALKNTVNVFDLGYLKPDLIKNSPKKLASSDSVILTLQLLEQSHRVTLVFLWLSQRWPTIFVDKESAMDMKVLLEKRITEELLNLKIVKKSTRKPDRR</sequence>
<dbReference type="GO" id="GO:0005524">
    <property type="term" value="F:ATP binding"/>
    <property type="evidence" value="ECO:0007669"/>
    <property type="project" value="UniProtKB-KW"/>
</dbReference>
<dbReference type="FunFam" id="3.40.50.300:FF:001549">
    <property type="entry name" value="SUV3p ATP-dependent RNA helicase"/>
    <property type="match status" value="1"/>
</dbReference>
<evidence type="ECO:0000256" key="3">
    <source>
        <dbReference type="ARBA" id="ARBA00022741"/>
    </source>
</evidence>